<evidence type="ECO:0000256" key="8">
    <source>
        <dbReference type="ARBA" id="ARBA00043957"/>
    </source>
</evidence>
<dbReference type="Pfam" id="PF08066">
    <property type="entry name" value="PMC2NT"/>
    <property type="match status" value="1"/>
</dbReference>
<proteinExistence type="inferred from homology"/>
<dbReference type="Gene3D" id="1.10.150.80">
    <property type="entry name" value="HRDC domain"/>
    <property type="match status" value="1"/>
</dbReference>
<evidence type="ECO:0000256" key="5">
    <source>
        <dbReference type="ARBA" id="ARBA00022835"/>
    </source>
</evidence>
<feature type="compositionally biased region" description="Basic and acidic residues" evidence="9">
    <location>
        <begin position="619"/>
        <end position="647"/>
    </location>
</feature>
<evidence type="ECO:0000313" key="12">
    <source>
        <dbReference type="Proteomes" id="UP000774617"/>
    </source>
</evidence>
<dbReference type="InterPro" id="IPR045092">
    <property type="entry name" value="Rrp6-like"/>
</dbReference>
<evidence type="ECO:0000313" key="11">
    <source>
        <dbReference type="EMBL" id="KAH7049436.1"/>
    </source>
</evidence>
<dbReference type="PANTHER" id="PTHR12124:SF47">
    <property type="entry name" value="EXOSOME COMPONENT 10"/>
    <property type="match status" value="1"/>
</dbReference>
<dbReference type="Gene3D" id="3.30.420.10">
    <property type="entry name" value="Ribonuclease H-like superfamily/Ribonuclease H"/>
    <property type="match status" value="1"/>
</dbReference>
<dbReference type="SUPFAM" id="SSF47819">
    <property type="entry name" value="HRDC-like"/>
    <property type="match status" value="1"/>
</dbReference>
<dbReference type="PROSITE" id="PS50967">
    <property type="entry name" value="HRDC"/>
    <property type="match status" value="1"/>
</dbReference>
<comment type="similarity">
    <text evidence="8">Belongs to the exosome component 10/RRP6 family.</text>
</comment>
<feature type="compositionally biased region" description="Acidic residues" evidence="9">
    <location>
        <begin position="745"/>
        <end position="758"/>
    </location>
</feature>
<dbReference type="InterPro" id="IPR002562">
    <property type="entry name" value="3'-5'_exonuclease_dom"/>
</dbReference>
<feature type="domain" description="HRDC" evidence="10">
    <location>
        <begin position="444"/>
        <end position="524"/>
    </location>
</feature>
<keyword evidence="7" id="KW-0539">Nucleus</keyword>
<organism evidence="11 12">
    <name type="scientific">Macrophomina phaseolina</name>
    <dbReference type="NCBI Taxonomy" id="35725"/>
    <lineage>
        <taxon>Eukaryota</taxon>
        <taxon>Fungi</taxon>
        <taxon>Dikarya</taxon>
        <taxon>Ascomycota</taxon>
        <taxon>Pezizomycotina</taxon>
        <taxon>Dothideomycetes</taxon>
        <taxon>Dothideomycetes incertae sedis</taxon>
        <taxon>Botryosphaeriales</taxon>
        <taxon>Botryosphaeriaceae</taxon>
        <taxon>Macrophomina</taxon>
    </lineage>
</organism>
<feature type="region of interest" description="Disordered" evidence="9">
    <location>
        <begin position="667"/>
        <end position="817"/>
    </location>
</feature>
<dbReference type="SMART" id="SM00474">
    <property type="entry name" value="35EXOc"/>
    <property type="match status" value="1"/>
</dbReference>
<dbReference type="InterPro" id="IPR012588">
    <property type="entry name" value="Exosome-assoc_fac_Rrp6_N"/>
</dbReference>
<feature type="compositionally biased region" description="Basic residues" evidence="9">
    <location>
        <begin position="716"/>
        <end position="732"/>
    </location>
</feature>
<evidence type="ECO:0000256" key="6">
    <source>
        <dbReference type="ARBA" id="ARBA00022839"/>
    </source>
</evidence>
<dbReference type="InterPro" id="IPR002121">
    <property type="entry name" value="HRDC_dom"/>
</dbReference>
<keyword evidence="3" id="KW-0540">Nuclease</keyword>
<dbReference type="InterPro" id="IPR012337">
    <property type="entry name" value="RNaseH-like_sf"/>
</dbReference>
<keyword evidence="12" id="KW-1185">Reference proteome</keyword>
<evidence type="ECO:0000256" key="4">
    <source>
        <dbReference type="ARBA" id="ARBA00022801"/>
    </source>
</evidence>
<evidence type="ECO:0000259" key="10">
    <source>
        <dbReference type="PROSITE" id="PS50967"/>
    </source>
</evidence>
<comment type="subcellular location">
    <subcellularLocation>
        <location evidence="1">Nucleus</location>
    </subcellularLocation>
</comment>
<evidence type="ECO:0000256" key="1">
    <source>
        <dbReference type="ARBA" id="ARBA00004123"/>
    </source>
</evidence>
<keyword evidence="5" id="KW-0271">Exosome</keyword>
<dbReference type="PANTHER" id="PTHR12124">
    <property type="entry name" value="POLYMYOSITIS/SCLERODERMA AUTOANTIGEN-RELATED"/>
    <property type="match status" value="1"/>
</dbReference>
<name>A0ABQ8GA38_9PEZI</name>
<sequence length="817" mass="91252">MDDFQAFQKTVQHALVQTTRSATSLCAEDLRFHRSLDPSLGTALDRENARLLSLAERLLGSAAAGSEVVGPKLEDQDAVDASWRSVVDVVDSLLERADTSLDEFTGIVKRLTPSKEQSPAPALKPRGGNSFRNQDLPKPQVLFEHVPKNDETGPWKPLITSKPHATVPLEQSLITYTDETGIQHYQHPYQKEIEDYQYPSSVYTKADPIPYLPFESTTATFVDTPEALDEMLAELKSAKEIAIDLEHHDTRTYIGIVCLMQISTRNKDWIVDTLKPWRRRLQALNEVFTDPHILKVLHGAYMDAIWLQRDLGLYLVGLFDTHHAARALGYSGGSLAFLLQKFIHFNAQKQYQTADWRMRPLPQELFDYARSDTHFLLYIYDNMRNELVDKSSFDDPEQDRVLRVLEKSKETALQTYENPIYDAKEGSGPMGWYKALYRNPNAFNKEQFSVFKAVHQWRDTVARQEDESTHYVMANHALFSVARSIPLDKAALFNVAQPISPIVRLRADELVGIITRAKEAGADGPEMWEVFAKSQAALPPMSAQTTSVAQSLAYKELAKPVASNTSLIRTEQSSFWGPKAFPCSLWQQRRFAATESVRLAVPLPQLTAEIFADPADAVSAKEEEEKKPLDPAARAEHAYVRAEDRPKKDADDGVFVIKQLGGRKRKLADLAEAAAAAESANSSKVATPQSSGEGDDDMEMQEDVVALPDDAEDKKAAKKAAKKAKKEQKRQKQQQAQQGDGSSGADEDTEEKAEEEPFDYASAPSMLNATPSKPEKKGKKGKKEKKEFNPYARAADAPKGLGKVQKERAGRSATFKK</sequence>
<feature type="compositionally biased region" description="Low complexity" evidence="9">
    <location>
        <begin position="671"/>
        <end position="683"/>
    </location>
</feature>
<dbReference type="Pfam" id="PF01612">
    <property type="entry name" value="DNA_pol_A_exo1"/>
    <property type="match status" value="1"/>
</dbReference>
<dbReference type="InterPro" id="IPR049559">
    <property type="entry name" value="Rrp6p-like_exo"/>
</dbReference>
<dbReference type="CDD" id="cd06147">
    <property type="entry name" value="Rrp6p_like_exo"/>
    <property type="match status" value="1"/>
</dbReference>
<protein>
    <submittedName>
        <fullName evidence="11">Ribonuclease H-like domain-containing protein</fullName>
    </submittedName>
</protein>
<evidence type="ECO:0000256" key="7">
    <source>
        <dbReference type="ARBA" id="ARBA00023242"/>
    </source>
</evidence>
<keyword evidence="4" id="KW-0378">Hydrolase</keyword>
<feature type="region of interest" description="Disordered" evidence="9">
    <location>
        <begin position="617"/>
        <end position="647"/>
    </location>
</feature>
<reference evidence="11 12" key="1">
    <citation type="journal article" date="2021" name="Nat. Commun.">
        <title>Genetic determinants of endophytism in the Arabidopsis root mycobiome.</title>
        <authorList>
            <person name="Mesny F."/>
            <person name="Miyauchi S."/>
            <person name="Thiergart T."/>
            <person name="Pickel B."/>
            <person name="Atanasova L."/>
            <person name="Karlsson M."/>
            <person name="Huettel B."/>
            <person name="Barry K.W."/>
            <person name="Haridas S."/>
            <person name="Chen C."/>
            <person name="Bauer D."/>
            <person name="Andreopoulos W."/>
            <person name="Pangilinan J."/>
            <person name="LaButti K."/>
            <person name="Riley R."/>
            <person name="Lipzen A."/>
            <person name="Clum A."/>
            <person name="Drula E."/>
            <person name="Henrissat B."/>
            <person name="Kohler A."/>
            <person name="Grigoriev I.V."/>
            <person name="Martin F.M."/>
            <person name="Hacquard S."/>
        </authorList>
    </citation>
    <scope>NUCLEOTIDE SEQUENCE [LARGE SCALE GENOMIC DNA]</scope>
    <source>
        <strain evidence="11 12">MPI-SDFR-AT-0080</strain>
    </source>
</reference>
<gene>
    <name evidence="11" type="ORF">B0J12DRAFT_665189</name>
</gene>
<keyword evidence="2" id="KW-0698">rRNA processing</keyword>
<dbReference type="SMART" id="SM00341">
    <property type="entry name" value="HRDC"/>
    <property type="match status" value="1"/>
</dbReference>
<evidence type="ECO:0000256" key="3">
    <source>
        <dbReference type="ARBA" id="ARBA00022722"/>
    </source>
</evidence>
<dbReference type="Pfam" id="PF00570">
    <property type="entry name" value="HRDC"/>
    <property type="match status" value="1"/>
</dbReference>
<keyword evidence="6" id="KW-0269">Exonuclease</keyword>
<dbReference type="SUPFAM" id="SSF53098">
    <property type="entry name" value="Ribonuclease H-like"/>
    <property type="match status" value="1"/>
</dbReference>
<dbReference type="InterPro" id="IPR010997">
    <property type="entry name" value="HRDC-like_sf"/>
</dbReference>
<evidence type="ECO:0000256" key="9">
    <source>
        <dbReference type="SAM" id="MobiDB-lite"/>
    </source>
</evidence>
<dbReference type="InterPro" id="IPR044876">
    <property type="entry name" value="HRDC_dom_sf"/>
</dbReference>
<evidence type="ECO:0000256" key="2">
    <source>
        <dbReference type="ARBA" id="ARBA00022552"/>
    </source>
</evidence>
<feature type="compositionally biased region" description="Acidic residues" evidence="9">
    <location>
        <begin position="693"/>
        <end position="702"/>
    </location>
</feature>
<accession>A0ABQ8GA38</accession>
<feature type="region of interest" description="Disordered" evidence="9">
    <location>
        <begin position="112"/>
        <end position="135"/>
    </location>
</feature>
<dbReference type="Proteomes" id="UP000774617">
    <property type="component" value="Unassembled WGS sequence"/>
</dbReference>
<comment type="caution">
    <text evidence="11">The sequence shown here is derived from an EMBL/GenBank/DDBJ whole genome shotgun (WGS) entry which is preliminary data.</text>
</comment>
<dbReference type="InterPro" id="IPR036397">
    <property type="entry name" value="RNaseH_sf"/>
</dbReference>
<dbReference type="EMBL" id="JAGTJR010000014">
    <property type="protein sequence ID" value="KAH7049436.1"/>
    <property type="molecule type" value="Genomic_DNA"/>
</dbReference>